<sequence>MPPSQLKRLKLTLREQGIVGPQKTKKQRKKDALNGASKKSLLTREVALTDIREQFNPFEYKTCTPHQKFEAISQNTHKASVKRPGLVKSRDEQIRRNAYFVEQERKKKVGGILDKRFGENDPTLAIEEKMLQRFTRENQLRHKNNSLFDLEDAEEFGELTHMGRALSLDKKVPVDDFEEQDLRTSDSEEHLPEDQSLAKRKWPDENSKGESLEEVSAQERKKSKQEIMKEIIAKSKLYKYERQAAKDEDEDLREELDKQMTDLQGILRKINPQSIHSSEPLGIDRKTVQIDIDKTKLDKEYDIRLRQLALDKRSMPTEKSKTEDEIAAERASKLQELELKRLRRMQGKSDISDDDNEKEIENYESDEDNEDIGFGNGIKARSPIVDLGIEDEDEFIIDSDLVASDSDLEITQDVESNSYADKFGWTESDDNLLADVLLGENPELLEQSLDANATINFNGISDQATTSNLSYQFPCPQSHEEFLKITENVELQDLPTVVRRIRILYSPKLQSENKIKLRDFSVALIDHVLFLANQEAKPPFNVLEALIRHIHSLSKTFPVEISNCFRRHLKDLNFCRALSPKPGDLILITAIGVIFPTSDHFHQVVTPAMLSITRYLGLKIPEYLYEYAIGSYLCTLCIHFQRASRRYIPEVMNFIQNALCVLAPLKMSKLSREFPYHKPKHSLRLKRAVQSSKKLEFYDLIMKKDIVEGDEKESMKISLINVNLKLLDAAADIWSSKEAFNEVFQSPFKIIEQLVSTDCILHSQSDTQMILDQLIQKLSLLLSQSKISRRPLELHHHRPLAIKTSIPKFEEFFNPERHYDPDATRTEIAKLKKEHKREKKGTIRELRKDAKTHAIQSLKEKKERDAAYEKKYKRLIAEIQSEEGKEANAYEREKEIRKKSRK</sequence>
<feature type="compositionally biased region" description="Basic and acidic residues" evidence="7">
    <location>
        <begin position="883"/>
        <end position="896"/>
    </location>
</feature>
<dbReference type="OMA" id="KSCWPSL"/>
<dbReference type="PANTHER" id="PTHR23183">
    <property type="entry name" value="NOP14"/>
    <property type="match status" value="1"/>
</dbReference>
<evidence type="ECO:0000256" key="5">
    <source>
        <dbReference type="ARBA" id="ARBA00023242"/>
    </source>
</evidence>
<evidence type="ECO:0000313" key="8">
    <source>
        <dbReference type="EMBL" id="KHJ34986.1"/>
    </source>
</evidence>
<evidence type="ECO:0000256" key="2">
    <source>
        <dbReference type="ARBA" id="ARBA00007466"/>
    </source>
</evidence>
<comment type="caution">
    <text evidence="8">The sequence shown here is derived from an EMBL/GenBank/DDBJ whole genome shotgun (WGS) entry which is preliminary data.</text>
</comment>
<keyword evidence="9" id="KW-1185">Reference proteome</keyword>
<dbReference type="HOGENOM" id="CLU_008874_0_0_1"/>
<dbReference type="Pfam" id="PF04147">
    <property type="entry name" value="Nop14"/>
    <property type="match status" value="1"/>
</dbReference>
<comment type="similarity">
    <text evidence="2">Belongs to the NOP14 family.</text>
</comment>
<keyword evidence="3" id="KW-0690">Ribosome biogenesis</keyword>
<accession>A0A0B1PDF6</accession>
<evidence type="ECO:0000256" key="6">
    <source>
        <dbReference type="ARBA" id="ARBA00024695"/>
    </source>
</evidence>
<dbReference type="EMBL" id="JNVN01000587">
    <property type="protein sequence ID" value="KHJ34986.1"/>
    <property type="molecule type" value="Genomic_DNA"/>
</dbReference>
<gene>
    <name evidence="8" type="ORF">EV44_g0888</name>
</gene>
<dbReference type="PANTHER" id="PTHR23183:SF0">
    <property type="entry name" value="NUCLEOLAR PROTEIN 14"/>
    <property type="match status" value="1"/>
</dbReference>
<evidence type="ECO:0000256" key="3">
    <source>
        <dbReference type="ARBA" id="ARBA00022517"/>
    </source>
</evidence>
<dbReference type="InterPro" id="IPR007276">
    <property type="entry name" value="Nop14"/>
</dbReference>
<evidence type="ECO:0000256" key="1">
    <source>
        <dbReference type="ARBA" id="ARBA00004604"/>
    </source>
</evidence>
<dbReference type="AlphaFoldDB" id="A0A0B1PDF6"/>
<feature type="region of interest" description="Disordered" evidence="7">
    <location>
        <begin position="883"/>
        <end position="902"/>
    </location>
</feature>
<comment type="subcellular location">
    <subcellularLocation>
        <location evidence="1">Nucleus</location>
        <location evidence="1">Nucleolus</location>
    </subcellularLocation>
</comment>
<evidence type="ECO:0000256" key="7">
    <source>
        <dbReference type="SAM" id="MobiDB-lite"/>
    </source>
</evidence>
<protein>
    <submittedName>
        <fullName evidence="8">Putative nop14-like family protein</fullName>
    </submittedName>
</protein>
<dbReference type="GO" id="GO:0034511">
    <property type="term" value="F:U3 snoRNA binding"/>
    <property type="evidence" value="ECO:0007669"/>
    <property type="project" value="EnsemblFungi"/>
</dbReference>
<comment type="function">
    <text evidence="6">Involved in nucleolar processing of pre-18S ribosomal RNA. Has a role in the nuclear export of 40S pre-ribosomal subunit to the cytoplasm.</text>
</comment>
<name>A0A0B1PDF6_UNCNE</name>
<dbReference type="GO" id="GO:0000480">
    <property type="term" value="P:endonucleolytic cleavage in 5'-ETS of tricistronic rRNA transcript (SSU-rRNA, 5.8S rRNA, LSU-rRNA)"/>
    <property type="evidence" value="ECO:0007669"/>
    <property type="project" value="EnsemblFungi"/>
</dbReference>
<dbReference type="GO" id="GO:0030692">
    <property type="term" value="C:Noc4p-Nop14p complex"/>
    <property type="evidence" value="ECO:0007669"/>
    <property type="project" value="EnsemblFungi"/>
</dbReference>
<dbReference type="Proteomes" id="UP000030854">
    <property type="component" value="Unassembled WGS sequence"/>
</dbReference>
<dbReference type="STRING" id="52586.A0A0B1PDF6"/>
<evidence type="ECO:0000256" key="4">
    <source>
        <dbReference type="ARBA" id="ARBA00022552"/>
    </source>
</evidence>
<organism evidence="8 9">
    <name type="scientific">Uncinula necator</name>
    <name type="common">Grape powdery mildew</name>
    <dbReference type="NCBI Taxonomy" id="52586"/>
    <lineage>
        <taxon>Eukaryota</taxon>
        <taxon>Fungi</taxon>
        <taxon>Dikarya</taxon>
        <taxon>Ascomycota</taxon>
        <taxon>Pezizomycotina</taxon>
        <taxon>Leotiomycetes</taxon>
        <taxon>Erysiphales</taxon>
        <taxon>Erysiphaceae</taxon>
        <taxon>Erysiphe</taxon>
    </lineage>
</organism>
<proteinExistence type="inferred from homology"/>
<feature type="region of interest" description="Disordered" evidence="7">
    <location>
        <begin position="1"/>
        <end position="37"/>
    </location>
</feature>
<keyword evidence="5" id="KW-0539">Nucleus</keyword>
<dbReference type="GO" id="GO:0000447">
    <property type="term" value="P:endonucleolytic cleavage in ITS1 to separate SSU-rRNA from 5.8S rRNA and LSU-rRNA from tricistronic rRNA transcript (SSU-rRNA, 5.8S rRNA, LSU-rRNA)"/>
    <property type="evidence" value="ECO:0007669"/>
    <property type="project" value="EnsemblFungi"/>
</dbReference>
<dbReference type="GO" id="GO:0032040">
    <property type="term" value="C:small-subunit processome"/>
    <property type="evidence" value="ECO:0007669"/>
    <property type="project" value="EnsemblFungi"/>
</dbReference>
<keyword evidence="4" id="KW-0698">rRNA processing</keyword>
<dbReference type="GO" id="GO:0000472">
    <property type="term" value="P:endonucleolytic cleavage to generate mature 5'-end of SSU-rRNA from (SSU-rRNA, 5.8S rRNA, LSU-rRNA)"/>
    <property type="evidence" value="ECO:0007669"/>
    <property type="project" value="EnsemblFungi"/>
</dbReference>
<reference evidence="8 9" key="1">
    <citation type="journal article" date="2014" name="BMC Genomics">
        <title>Adaptive genomic structural variation in the grape powdery mildew pathogen, Erysiphe necator.</title>
        <authorList>
            <person name="Jones L."/>
            <person name="Riaz S."/>
            <person name="Morales-Cruz A."/>
            <person name="Amrine K.C."/>
            <person name="McGuire B."/>
            <person name="Gubler W.D."/>
            <person name="Walker M.A."/>
            <person name="Cantu D."/>
        </authorList>
    </citation>
    <scope>NUCLEOTIDE SEQUENCE [LARGE SCALE GENOMIC DNA]</scope>
    <source>
        <strain evidence="9">c</strain>
    </source>
</reference>
<evidence type="ECO:0000313" key="9">
    <source>
        <dbReference type="Proteomes" id="UP000030854"/>
    </source>
</evidence>
<feature type="region of interest" description="Disordered" evidence="7">
    <location>
        <begin position="179"/>
        <end position="223"/>
    </location>
</feature>